<gene>
    <name evidence="2" type="ORF">S01H1_37328</name>
</gene>
<feature type="transmembrane region" description="Helical" evidence="1">
    <location>
        <begin position="12"/>
        <end position="33"/>
    </location>
</feature>
<dbReference type="AlphaFoldDB" id="X0WFW2"/>
<sequence length="43" mass="4745">MVAETEHAVISLLAAHAIINAFTIFVIGLLLLINKINRDEKNN</sequence>
<evidence type="ECO:0000313" key="2">
    <source>
        <dbReference type="EMBL" id="GAG11591.1"/>
    </source>
</evidence>
<organism evidence="2">
    <name type="scientific">marine sediment metagenome</name>
    <dbReference type="NCBI Taxonomy" id="412755"/>
    <lineage>
        <taxon>unclassified sequences</taxon>
        <taxon>metagenomes</taxon>
        <taxon>ecological metagenomes</taxon>
    </lineage>
</organism>
<reference evidence="2" key="1">
    <citation type="journal article" date="2014" name="Front. Microbiol.">
        <title>High frequency of phylogenetically diverse reductive dehalogenase-homologous genes in deep subseafloor sedimentary metagenomes.</title>
        <authorList>
            <person name="Kawai M."/>
            <person name="Futagami T."/>
            <person name="Toyoda A."/>
            <person name="Takaki Y."/>
            <person name="Nishi S."/>
            <person name="Hori S."/>
            <person name="Arai W."/>
            <person name="Tsubouchi T."/>
            <person name="Morono Y."/>
            <person name="Uchiyama I."/>
            <person name="Ito T."/>
            <person name="Fujiyama A."/>
            <person name="Inagaki F."/>
            <person name="Takami H."/>
        </authorList>
    </citation>
    <scope>NUCLEOTIDE SEQUENCE</scope>
    <source>
        <strain evidence="2">Expedition CK06-06</strain>
    </source>
</reference>
<keyword evidence="1" id="KW-1133">Transmembrane helix</keyword>
<protein>
    <submittedName>
        <fullName evidence="2">Uncharacterized protein</fullName>
    </submittedName>
</protein>
<evidence type="ECO:0000256" key="1">
    <source>
        <dbReference type="SAM" id="Phobius"/>
    </source>
</evidence>
<keyword evidence="1" id="KW-0812">Transmembrane</keyword>
<accession>X0WFW2</accession>
<dbReference type="EMBL" id="BARS01023445">
    <property type="protein sequence ID" value="GAG11591.1"/>
    <property type="molecule type" value="Genomic_DNA"/>
</dbReference>
<keyword evidence="1" id="KW-0472">Membrane</keyword>
<comment type="caution">
    <text evidence="2">The sequence shown here is derived from an EMBL/GenBank/DDBJ whole genome shotgun (WGS) entry which is preliminary data.</text>
</comment>
<proteinExistence type="predicted"/>
<name>X0WFW2_9ZZZZ</name>